<accession>A0ABS7TJM9</accession>
<dbReference type="InterPro" id="IPR013766">
    <property type="entry name" value="Thioredoxin_domain"/>
</dbReference>
<evidence type="ECO:0000313" key="6">
    <source>
        <dbReference type="Proteomes" id="UP001139031"/>
    </source>
</evidence>
<organism evidence="5 6">
    <name type="scientific">Nannocystis pusilla</name>
    <dbReference type="NCBI Taxonomy" id="889268"/>
    <lineage>
        <taxon>Bacteria</taxon>
        <taxon>Pseudomonadati</taxon>
        <taxon>Myxococcota</taxon>
        <taxon>Polyangia</taxon>
        <taxon>Nannocystales</taxon>
        <taxon>Nannocystaceae</taxon>
        <taxon>Nannocystis</taxon>
    </lineage>
</organism>
<feature type="domain" description="Thioredoxin" evidence="4">
    <location>
        <begin position="30"/>
        <end position="170"/>
    </location>
</feature>
<evidence type="ECO:0000313" key="5">
    <source>
        <dbReference type="EMBL" id="MBZ5708393.1"/>
    </source>
</evidence>
<evidence type="ECO:0000256" key="1">
    <source>
        <dbReference type="ARBA" id="ARBA00004196"/>
    </source>
</evidence>
<dbReference type="Gene3D" id="3.40.30.10">
    <property type="entry name" value="Glutaredoxin"/>
    <property type="match status" value="1"/>
</dbReference>
<comment type="subcellular location">
    <subcellularLocation>
        <location evidence="1">Cell envelope</location>
    </subcellularLocation>
</comment>
<keyword evidence="3" id="KW-0676">Redox-active center</keyword>
<evidence type="ECO:0000259" key="4">
    <source>
        <dbReference type="PROSITE" id="PS51352"/>
    </source>
</evidence>
<reference evidence="5" key="1">
    <citation type="submission" date="2021-08" db="EMBL/GenBank/DDBJ databases">
        <authorList>
            <person name="Stevens D.C."/>
        </authorList>
    </citation>
    <scope>NUCLEOTIDE SEQUENCE</scope>
    <source>
        <strain evidence="5">DSM 53165</strain>
    </source>
</reference>
<dbReference type="InterPro" id="IPR017937">
    <property type="entry name" value="Thioredoxin_CS"/>
</dbReference>
<dbReference type="PANTHER" id="PTHR42852">
    <property type="entry name" value="THIOL:DISULFIDE INTERCHANGE PROTEIN DSBE"/>
    <property type="match status" value="1"/>
</dbReference>
<dbReference type="InterPro" id="IPR036249">
    <property type="entry name" value="Thioredoxin-like_sf"/>
</dbReference>
<dbReference type="SUPFAM" id="SSF52833">
    <property type="entry name" value="Thioredoxin-like"/>
    <property type="match status" value="1"/>
</dbReference>
<dbReference type="PROSITE" id="PS00194">
    <property type="entry name" value="THIOREDOXIN_1"/>
    <property type="match status" value="1"/>
</dbReference>
<dbReference type="PROSITE" id="PS51352">
    <property type="entry name" value="THIOREDOXIN_2"/>
    <property type="match status" value="1"/>
</dbReference>
<sequence>MRSRPVLFAMFILAACETQPATRAPTGETAAAGAPAPALAGESLNESAAPVDLAAMRGKLVLVDFWASWCEPCRRELPELEALYRRHQAGGLEMIGVSLDEQRADAQAFLRDVVVSFPMIHDEGQALAKSWSPPKMPTLYVVDKDGKIVKVYEGEVKVADLEAEVTQRLGAG</sequence>
<dbReference type="CDD" id="cd02966">
    <property type="entry name" value="TlpA_like_family"/>
    <property type="match status" value="1"/>
</dbReference>
<comment type="caution">
    <text evidence="5">The sequence shown here is derived from an EMBL/GenBank/DDBJ whole genome shotgun (WGS) entry which is preliminary data.</text>
</comment>
<dbReference type="RefSeq" id="WP_224190143.1">
    <property type="nucleotide sequence ID" value="NZ_JAIRAU010000001.1"/>
</dbReference>
<dbReference type="InterPro" id="IPR050553">
    <property type="entry name" value="Thioredoxin_ResA/DsbE_sf"/>
</dbReference>
<evidence type="ECO:0000256" key="2">
    <source>
        <dbReference type="ARBA" id="ARBA00022748"/>
    </source>
</evidence>
<protein>
    <submittedName>
        <fullName evidence="5">TlpA family protein disulfide reductase</fullName>
    </submittedName>
</protein>
<dbReference type="Proteomes" id="UP001139031">
    <property type="component" value="Unassembled WGS sequence"/>
</dbReference>
<dbReference type="EMBL" id="JAIRAU010000001">
    <property type="protein sequence ID" value="MBZ5708393.1"/>
    <property type="molecule type" value="Genomic_DNA"/>
</dbReference>
<evidence type="ECO:0000256" key="3">
    <source>
        <dbReference type="ARBA" id="ARBA00023284"/>
    </source>
</evidence>
<dbReference type="Pfam" id="PF08534">
    <property type="entry name" value="Redoxin"/>
    <property type="match status" value="1"/>
</dbReference>
<proteinExistence type="predicted"/>
<keyword evidence="6" id="KW-1185">Reference proteome</keyword>
<dbReference type="PANTHER" id="PTHR42852:SF17">
    <property type="entry name" value="THIOREDOXIN-LIKE PROTEIN HI_1115"/>
    <property type="match status" value="1"/>
</dbReference>
<keyword evidence="2" id="KW-0201">Cytochrome c-type biogenesis</keyword>
<name>A0ABS7TJM9_9BACT</name>
<dbReference type="InterPro" id="IPR013740">
    <property type="entry name" value="Redoxin"/>
</dbReference>
<gene>
    <name evidence="5" type="ORF">K7C98_03930</name>
</gene>
<dbReference type="PROSITE" id="PS51257">
    <property type="entry name" value="PROKAR_LIPOPROTEIN"/>
    <property type="match status" value="1"/>
</dbReference>